<feature type="region of interest" description="Disordered" evidence="6">
    <location>
        <begin position="356"/>
        <end position="403"/>
    </location>
</feature>
<dbReference type="RefSeq" id="WP_253663226.1">
    <property type="nucleotide sequence ID" value="NZ_BAAAJQ010000003.1"/>
</dbReference>
<dbReference type="Proteomes" id="UP001206895">
    <property type="component" value="Unassembled WGS sequence"/>
</dbReference>
<evidence type="ECO:0000256" key="4">
    <source>
        <dbReference type="ARBA" id="ARBA00022989"/>
    </source>
</evidence>
<feature type="domain" description="Band 7" evidence="7">
    <location>
        <begin position="21"/>
        <end position="179"/>
    </location>
</feature>
<keyword evidence="4" id="KW-1133">Transmembrane helix</keyword>
<evidence type="ECO:0000256" key="5">
    <source>
        <dbReference type="ARBA" id="ARBA00023136"/>
    </source>
</evidence>
<evidence type="ECO:0000259" key="7">
    <source>
        <dbReference type="SMART" id="SM00244"/>
    </source>
</evidence>
<dbReference type="SUPFAM" id="SSF117892">
    <property type="entry name" value="Band 7/SPFH domain"/>
    <property type="match status" value="1"/>
</dbReference>
<comment type="subcellular location">
    <subcellularLocation>
        <location evidence="1">Membrane</location>
        <topology evidence="1">Single-pass membrane protein</topology>
    </subcellularLocation>
</comment>
<accession>A0ABT1HK24</accession>
<keyword evidence="9" id="KW-1185">Reference proteome</keyword>
<evidence type="ECO:0000313" key="8">
    <source>
        <dbReference type="EMBL" id="MCP2178294.1"/>
    </source>
</evidence>
<dbReference type="PRINTS" id="PR00721">
    <property type="entry name" value="STOMATIN"/>
</dbReference>
<dbReference type="PROSITE" id="PS01270">
    <property type="entry name" value="BAND_7"/>
    <property type="match status" value="1"/>
</dbReference>
<reference evidence="8 9" key="1">
    <citation type="submission" date="2022-06" db="EMBL/GenBank/DDBJ databases">
        <title>Genomic Encyclopedia of Archaeal and Bacterial Type Strains, Phase II (KMG-II): from individual species to whole genera.</title>
        <authorList>
            <person name="Goeker M."/>
        </authorList>
    </citation>
    <scope>NUCLEOTIDE SEQUENCE [LARGE SCALE GENOMIC DNA]</scope>
    <source>
        <strain evidence="8 9">DSM 44693</strain>
    </source>
</reference>
<dbReference type="InterPro" id="IPR001972">
    <property type="entry name" value="Stomatin_HflK_fam"/>
</dbReference>
<keyword evidence="5" id="KW-0472">Membrane</keyword>
<protein>
    <submittedName>
        <fullName evidence="8">Regulator of protease activity HflC, stomatin/prohibitin superfamily</fullName>
    </submittedName>
</protein>
<evidence type="ECO:0000313" key="9">
    <source>
        <dbReference type="Proteomes" id="UP001206895"/>
    </source>
</evidence>
<proteinExistence type="inferred from homology"/>
<dbReference type="Gene3D" id="3.30.479.30">
    <property type="entry name" value="Band 7 domain"/>
    <property type="match status" value="1"/>
</dbReference>
<dbReference type="InterPro" id="IPR018080">
    <property type="entry name" value="Band_7/stomatin-like_CS"/>
</dbReference>
<dbReference type="CDD" id="cd08829">
    <property type="entry name" value="SPFH_paraslipin"/>
    <property type="match status" value="1"/>
</dbReference>
<keyword evidence="8" id="KW-0378">Hydrolase</keyword>
<comment type="similarity">
    <text evidence="2">Belongs to the band 7/mec-2 family.</text>
</comment>
<dbReference type="InterPro" id="IPR036013">
    <property type="entry name" value="Band_7/SPFH_dom_sf"/>
</dbReference>
<evidence type="ECO:0000256" key="3">
    <source>
        <dbReference type="ARBA" id="ARBA00022692"/>
    </source>
</evidence>
<keyword evidence="8" id="KW-0645">Protease</keyword>
<evidence type="ECO:0000256" key="1">
    <source>
        <dbReference type="ARBA" id="ARBA00004167"/>
    </source>
</evidence>
<dbReference type="EMBL" id="JAMTCJ010000004">
    <property type="protein sequence ID" value="MCP2178294.1"/>
    <property type="molecule type" value="Genomic_DNA"/>
</dbReference>
<dbReference type="InterPro" id="IPR001107">
    <property type="entry name" value="Band_7"/>
</dbReference>
<gene>
    <name evidence="8" type="ORF">LX13_004135</name>
</gene>
<dbReference type="Pfam" id="PF01145">
    <property type="entry name" value="Band_7"/>
    <property type="match status" value="1"/>
</dbReference>
<keyword evidence="3" id="KW-0812">Transmembrane</keyword>
<evidence type="ECO:0000256" key="6">
    <source>
        <dbReference type="SAM" id="MobiDB-lite"/>
    </source>
</evidence>
<comment type="caution">
    <text evidence="8">The sequence shown here is derived from an EMBL/GenBank/DDBJ whole genome shotgun (WGS) entry which is preliminary data.</text>
</comment>
<dbReference type="GO" id="GO:0008233">
    <property type="term" value="F:peptidase activity"/>
    <property type="evidence" value="ECO:0007669"/>
    <property type="project" value="UniProtKB-KW"/>
</dbReference>
<dbReference type="PANTHER" id="PTHR43327:SF10">
    <property type="entry name" value="STOMATIN-LIKE PROTEIN 2, MITOCHONDRIAL"/>
    <property type="match status" value="1"/>
</dbReference>
<dbReference type="SMART" id="SM00244">
    <property type="entry name" value="PHB"/>
    <property type="match status" value="1"/>
</dbReference>
<dbReference type="GO" id="GO:0006508">
    <property type="term" value="P:proteolysis"/>
    <property type="evidence" value="ECO:0007669"/>
    <property type="project" value="UniProtKB-KW"/>
</dbReference>
<dbReference type="InterPro" id="IPR050710">
    <property type="entry name" value="Band7/mec-2_domain"/>
</dbReference>
<sequence length="403" mass="43772">MIAGLVVVVVLVLLAFIILFRSVALIPQAEAAVIERLGRYTKTVSGQLTLLIPFVDRIRARVDLREQVVSFPPQPVITEDNLTLSIDTVVYFQVTVPQSAVYEINDYIIGVEQLATTTLRNVVGGMTLEETLTSRDSINAQLRGVLDEATGRWGLRVARVELKSIMPPPSIQESMEKQMKADREKRAMILTAEGQRESSIKTAEGNKQSQILSAEGAKQAAILAAEADRQSRILSAQGERAAQYLYAQGEAKSIEKVFAAIKAGKPTPELLAYQYLQKLPEMAAGEGNSVWVVPSDFGSALQGFAKSFGAQGDDGVFRYESSDTDVPPVVDDSDVEDWFDLASDPKVAQAVAEAEAVARKPVSEPLTARSQSTAPETVLGGRDRGYPDAEQSEIEPGEDTDRT</sequence>
<name>A0ABT1HK24_9NOCA</name>
<evidence type="ECO:0000256" key="2">
    <source>
        <dbReference type="ARBA" id="ARBA00008164"/>
    </source>
</evidence>
<dbReference type="PANTHER" id="PTHR43327">
    <property type="entry name" value="STOMATIN-LIKE PROTEIN 2, MITOCHONDRIAL"/>
    <property type="match status" value="1"/>
</dbReference>
<feature type="compositionally biased region" description="Acidic residues" evidence="6">
    <location>
        <begin position="390"/>
        <end position="403"/>
    </location>
</feature>
<organism evidence="8 9">
    <name type="scientific">Williamsia maris</name>
    <dbReference type="NCBI Taxonomy" id="72806"/>
    <lineage>
        <taxon>Bacteria</taxon>
        <taxon>Bacillati</taxon>
        <taxon>Actinomycetota</taxon>
        <taxon>Actinomycetes</taxon>
        <taxon>Mycobacteriales</taxon>
        <taxon>Nocardiaceae</taxon>
        <taxon>Williamsia</taxon>
    </lineage>
</organism>